<gene>
    <name evidence="2" type="ORF">HWQ67_09140</name>
</gene>
<reference evidence="2 3" key="1">
    <citation type="journal article" date="2020" name="J Geophys Res Biogeosci">
        <title>Magnetotaxis as an Adaptation to Enable Bacterial Shuttling of Microbial Sulfur and Sulfur Cycling Across Aquatic Oxic#Anoxic Interfaces.</title>
        <authorList>
            <person name="Li J."/>
            <person name="Liu P."/>
            <person name="Wang J."/>
            <person name="Roberts A.P."/>
            <person name="Pan Y."/>
        </authorList>
    </citation>
    <scope>NUCLEOTIDE SEQUENCE [LARGE SCALE GENOMIC DNA]</scope>
    <source>
        <strain evidence="2 3">MYR-1_YQ</strain>
    </source>
</reference>
<feature type="transmembrane region" description="Helical" evidence="1">
    <location>
        <begin position="6"/>
        <end position="24"/>
    </location>
</feature>
<keyword evidence="1" id="KW-1133">Transmembrane helix</keyword>
<accession>A0ABS6RYM7</accession>
<keyword evidence="1" id="KW-0472">Membrane</keyword>
<dbReference type="Proteomes" id="UP001196980">
    <property type="component" value="Unassembled WGS sequence"/>
</dbReference>
<keyword evidence="3" id="KW-1185">Reference proteome</keyword>
<dbReference type="RefSeq" id="WP_218252379.1">
    <property type="nucleotide sequence ID" value="NZ_JABXWD010000146.1"/>
</dbReference>
<feature type="transmembrane region" description="Helical" evidence="1">
    <location>
        <begin position="36"/>
        <end position="63"/>
    </location>
</feature>
<comment type="caution">
    <text evidence="2">The sequence shown here is derived from an EMBL/GenBank/DDBJ whole genome shotgun (WGS) entry which is preliminary data.</text>
</comment>
<protein>
    <submittedName>
        <fullName evidence="2">Uncharacterized protein</fullName>
    </submittedName>
</protein>
<sequence length="66" mass="7779">MKGAAVGTVVFMAIMVFWMELLCYSRLAETKYNSDWWAFIGIVYIISGIFIGWLVFWAIVFWMEKK</sequence>
<evidence type="ECO:0000256" key="1">
    <source>
        <dbReference type="SAM" id="Phobius"/>
    </source>
</evidence>
<organism evidence="2 3">
    <name type="scientific">Candidatus Magnetobacterium casense</name>
    <dbReference type="NCBI Taxonomy" id="1455061"/>
    <lineage>
        <taxon>Bacteria</taxon>
        <taxon>Pseudomonadati</taxon>
        <taxon>Nitrospirota</taxon>
        <taxon>Thermodesulfovibrionia</taxon>
        <taxon>Thermodesulfovibrionales</taxon>
        <taxon>Candidatus Magnetobacteriaceae</taxon>
        <taxon>Candidatus Magnetobacterium</taxon>
    </lineage>
</organism>
<evidence type="ECO:0000313" key="2">
    <source>
        <dbReference type="EMBL" id="MBV6341750.1"/>
    </source>
</evidence>
<dbReference type="EMBL" id="JABXWD010000146">
    <property type="protein sequence ID" value="MBV6341750.1"/>
    <property type="molecule type" value="Genomic_DNA"/>
</dbReference>
<proteinExistence type="predicted"/>
<evidence type="ECO:0000313" key="3">
    <source>
        <dbReference type="Proteomes" id="UP001196980"/>
    </source>
</evidence>
<keyword evidence="1" id="KW-0812">Transmembrane</keyword>
<name>A0ABS6RYM7_9BACT</name>